<dbReference type="EMBL" id="CM027689">
    <property type="protein sequence ID" value="KAG0516063.1"/>
    <property type="molecule type" value="Genomic_DNA"/>
</dbReference>
<reference evidence="2" key="2">
    <citation type="submission" date="2020-10" db="EMBL/GenBank/DDBJ databases">
        <authorList>
            <person name="Cooper E.A."/>
            <person name="Brenton Z.W."/>
            <person name="Flinn B.S."/>
            <person name="Jenkins J."/>
            <person name="Shu S."/>
            <person name="Flowers D."/>
            <person name="Luo F."/>
            <person name="Wang Y."/>
            <person name="Xia P."/>
            <person name="Barry K."/>
            <person name="Daum C."/>
            <person name="Lipzen A."/>
            <person name="Yoshinaga Y."/>
            <person name="Schmutz J."/>
            <person name="Saski C."/>
            <person name="Vermerris W."/>
            <person name="Kresovich S."/>
        </authorList>
    </citation>
    <scope>NUCLEOTIDE SEQUENCE</scope>
</reference>
<proteinExistence type="predicted"/>
<evidence type="ECO:0000256" key="1">
    <source>
        <dbReference type="SAM" id="MobiDB-lite"/>
    </source>
</evidence>
<comment type="caution">
    <text evidence="2">The sequence shown here is derived from an EMBL/GenBank/DDBJ whole genome shotgun (WGS) entry which is preliminary data.</text>
</comment>
<accession>A0A921Q6B3</accession>
<sequence length="153" mass="17818">MGQTPKLGLLQQRPETQTKASSCRHLSKKKRRSKPSAAERLQAAPPTRTSWPSVAPPPRTSRRVSRHRRAPLGLHHNSKQLRPRRSNRRWSRRRKGGWKRRWRKQRAVVVLTSQEKQEAFLGFLLAGRQNGSYDWVICWKLFSVGKSTMQDAF</sequence>
<protein>
    <submittedName>
        <fullName evidence="2">Uncharacterized protein</fullName>
    </submittedName>
</protein>
<gene>
    <name evidence="2" type="ORF">BDA96_10G330800</name>
</gene>
<dbReference type="Proteomes" id="UP000807115">
    <property type="component" value="Chromosome 10"/>
</dbReference>
<organism evidence="2 3">
    <name type="scientific">Sorghum bicolor</name>
    <name type="common">Sorghum</name>
    <name type="synonym">Sorghum vulgare</name>
    <dbReference type="NCBI Taxonomy" id="4558"/>
    <lineage>
        <taxon>Eukaryota</taxon>
        <taxon>Viridiplantae</taxon>
        <taxon>Streptophyta</taxon>
        <taxon>Embryophyta</taxon>
        <taxon>Tracheophyta</taxon>
        <taxon>Spermatophyta</taxon>
        <taxon>Magnoliopsida</taxon>
        <taxon>Liliopsida</taxon>
        <taxon>Poales</taxon>
        <taxon>Poaceae</taxon>
        <taxon>PACMAD clade</taxon>
        <taxon>Panicoideae</taxon>
        <taxon>Andropogonodae</taxon>
        <taxon>Andropogoneae</taxon>
        <taxon>Sorghinae</taxon>
        <taxon>Sorghum</taxon>
    </lineage>
</organism>
<feature type="compositionally biased region" description="Basic residues" evidence="1">
    <location>
        <begin position="60"/>
        <end position="97"/>
    </location>
</feature>
<evidence type="ECO:0000313" key="3">
    <source>
        <dbReference type="Proteomes" id="UP000807115"/>
    </source>
</evidence>
<reference evidence="2" key="1">
    <citation type="journal article" date="2019" name="BMC Genomics">
        <title>A new reference genome for Sorghum bicolor reveals high levels of sequence similarity between sweet and grain genotypes: implications for the genetics of sugar metabolism.</title>
        <authorList>
            <person name="Cooper E.A."/>
            <person name="Brenton Z.W."/>
            <person name="Flinn B.S."/>
            <person name="Jenkins J."/>
            <person name="Shu S."/>
            <person name="Flowers D."/>
            <person name="Luo F."/>
            <person name="Wang Y."/>
            <person name="Xia P."/>
            <person name="Barry K."/>
            <person name="Daum C."/>
            <person name="Lipzen A."/>
            <person name="Yoshinaga Y."/>
            <person name="Schmutz J."/>
            <person name="Saski C."/>
            <person name="Vermerris W."/>
            <person name="Kresovich S."/>
        </authorList>
    </citation>
    <scope>NUCLEOTIDE SEQUENCE</scope>
</reference>
<dbReference type="AlphaFoldDB" id="A0A921Q6B3"/>
<name>A0A921Q6B3_SORBI</name>
<feature type="compositionally biased region" description="Basic residues" evidence="1">
    <location>
        <begin position="25"/>
        <end position="34"/>
    </location>
</feature>
<feature type="region of interest" description="Disordered" evidence="1">
    <location>
        <begin position="1"/>
        <end position="97"/>
    </location>
</feature>
<evidence type="ECO:0000313" key="2">
    <source>
        <dbReference type="EMBL" id="KAG0516063.1"/>
    </source>
</evidence>